<gene>
    <name evidence="3" type="ORF">Fcan01_04048</name>
</gene>
<dbReference type="AlphaFoldDB" id="A0A226EQI3"/>
<evidence type="ECO:0000256" key="1">
    <source>
        <dbReference type="SAM" id="MobiDB-lite"/>
    </source>
</evidence>
<feature type="region of interest" description="Disordered" evidence="1">
    <location>
        <begin position="148"/>
        <end position="289"/>
    </location>
</feature>
<sequence length="637" mass="69670">MDDDDAASRLDTRRRVTFLLGATDPTTTSTLRLPLPPPADAITIPLLLTREEQDFQKLEQDLETPNIIYFEEFLPNEHGHLEDRYGVRGRRSCCPCCRNSWLCWEWRSLKMWCCCTGRGRLCLCLLVVKLVILGVIFPVVHLQEEPHNFDHGYPQPDDNHYNGRNHHGGDDGGPDYAESVHVQPPTDSGGGGGGGDDDNILVVRHDGDESGGGGGGGETVATSTTTITSGDAGGGGGGGAGDDDGGGEADSTAATAATTSGSSSEAAKSSSAITTDEESGKVCQNSNPNPLENKLESIISAISNIHQSIEKMETLMQGTLVEDQRNKCISAILSGNGTLAQKHWVQIMKYISSPEKVEATLANLVKEAYNGVPDRIAPLASFIAETSQCSGFATLYSEMTNYGHVFGGHPYIFPVAIAVRKSCPHLSTDLLPSTLTTMLGGSFLLQNKLNRGYLYYAKRCVARHYYHCLDVLTKRVPSDEFDALEERSDEWGRYRWRLNVTDESANFFFILNEDKYLPYRLQDLNNSPRFKMEEASSNFEKNMAHFQIGLETEDEVVIRVKDTDMFLEGEEIKVSDGSAEVLLHSFYKAEKAVATDGIKWIVGGRRNNNGGESGGGGEKARIGRSPLKFPLLIHGRS</sequence>
<accession>A0A226EQI3</accession>
<dbReference type="Proteomes" id="UP000198287">
    <property type="component" value="Unassembled WGS sequence"/>
</dbReference>
<keyword evidence="2" id="KW-0472">Membrane</keyword>
<keyword evidence="4" id="KW-1185">Reference proteome</keyword>
<feature type="compositionally biased region" description="Low complexity" evidence="1">
    <location>
        <begin position="249"/>
        <end position="274"/>
    </location>
</feature>
<reference evidence="3 4" key="1">
    <citation type="submission" date="2015-12" db="EMBL/GenBank/DDBJ databases">
        <title>The genome of Folsomia candida.</title>
        <authorList>
            <person name="Faddeeva A."/>
            <person name="Derks M.F."/>
            <person name="Anvar Y."/>
            <person name="Smit S."/>
            <person name="Van Straalen N."/>
            <person name="Roelofs D."/>
        </authorList>
    </citation>
    <scope>NUCLEOTIDE SEQUENCE [LARGE SCALE GENOMIC DNA]</scope>
    <source>
        <strain evidence="3 4">VU population</strain>
        <tissue evidence="3">Whole body</tissue>
    </source>
</reference>
<evidence type="ECO:0000256" key="2">
    <source>
        <dbReference type="SAM" id="Phobius"/>
    </source>
</evidence>
<dbReference type="EMBL" id="LNIX01000002">
    <property type="protein sequence ID" value="OXA59520.1"/>
    <property type="molecule type" value="Genomic_DNA"/>
</dbReference>
<keyword evidence="2" id="KW-1133">Transmembrane helix</keyword>
<feature type="region of interest" description="Disordered" evidence="1">
    <location>
        <begin position="604"/>
        <end position="623"/>
    </location>
</feature>
<feature type="transmembrane region" description="Helical" evidence="2">
    <location>
        <begin position="121"/>
        <end position="140"/>
    </location>
</feature>
<evidence type="ECO:0000313" key="3">
    <source>
        <dbReference type="EMBL" id="OXA59520.1"/>
    </source>
</evidence>
<keyword evidence="2" id="KW-0812">Transmembrane</keyword>
<proteinExistence type="predicted"/>
<evidence type="ECO:0000313" key="4">
    <source>
        <dbReference type="Proteomes" id="UP000198287"/>
    </source>
</evidence>
<feature type="compositionally biased region" description="Low complexity" evidence="1">
    <location>
        <begin position="219"/>
        <end position="230"/>
    </location>
</feature>
<feature type="compositionally biased region" description="Gly residues" evidence="1">
    <location>
        <begin position="231"/>
        <end position="240"/>
    </location>
</feature>
<name>A0A226EQI3_FOLCA</name>
<protein>
    <submittedName>
        <fullName evidence="3">Uncharacterized protein</fullName>
    </submittedName>
</protein>
<organism evidence="3 4">
    <name type="scientific">Folsomia candida</name>
    <name type="common">Springtail</name>
    <dbReference type="NCBI Taxonomy" id="158441"/>
    <lineage>
        <taxon>Eukaryota</taxon>
        <taxon>Metazoa</taxon>
        <taxon>Ecdysozoa</taxon>
        <taxon>Arthropoda</taxon>
        <taxon>Hexapoda</taxon>
        <taxon>Collembola</taxon>
        <taxon>Entomobryomorpha</taxon>
        <taxon>Isotomoidea</taxon>
        <taxon>Isotomidae</taxon>
        <taxon>Proisotominae</taxon>
        <taxon>Folsomia</taxon>
    </lineage>
</organism>
<comment type="caution">
    <text evidence="3">The sequence shown here is derived from an EMBL/GenBank/DDBJ whole genome shotgun (WGS) entry which is preliminary data.</text>
</comment>